<keyword evidence="9 12" id="KW-0418">Kinase</keyword>
<comment type="pathway">
    <text evidence="1 12">Amino-acid biosynthesis; L-threonine biosynthesis; L-threonine from L-aspartate: step 4/5.</text>
</comment>
<dbReference type="PRINTS" id="PR00958">
    <property type="entry name" value="HOMSERKINASE"/>
</dbReference>
<dbReference type="KEGG" id="epo:Epro_1165"/>
<evidence type="ECO:0000256" key="4">
    <source>
        <dbReference type="ARBA" id="ARBA00017858"/>
    </source>
</evidence>
<dbReference type="SUPFAM" id="SSF54211">
    <property type="entry name" value="Ribosomal protein S5 domain 2-like"/>
    <property type="match status" value="1"/>
</dbReference>
<dbReference type="RefSeq" id="WP_052571181.1">
    <property type="nucleotide sequence ID" value="NZ_CP009498.1"/>
</dbReference>
<keyword evidence="7 12" id="KW-0791">Threonine biosynthesis</keyword>
<dbReference type="Pfam" id="PF08544">
    <property type="entry name" value="GHMP_kinases_C"/>
    <property type="match status" value="1"/>
</dbReference>
<evidence type="ECO:0000256" key="7">
    <source>
        <dbReference type="ARBA" id="ARBA00022697"/>
    </source>
</evidence>
<evidence type="ECO:0000256" key="1">
    <source>
        <dbReference type="ARBA" id="ARBA00005015"/>
    </source>
</evidence>
<feature type="binding site" evidence="12">
    <location>
        <begin position="92"/>
        <end position="102"/>
    </location>
    <ligand>
        <name>ATP</name>
        <dbReference type="ChEBI" id="CHEBI:30616"/>
    </ligand>
</feature>
<dbReference type="Proteomes" id="UP000035337">
    <property type="component" value="Chromosome"/>
</dbReference>
<dbReference type="PROSITE" id="PS00627">
    <property type="entry name" value="GHMP_KINASES_ATP"/>
    <property type="match status" value="1"/>
</dbReference>
<dbReference type="HAMAP" id="MF_00384">
    <property type="entry name" value="Homoser_kinase"/>
    <property type="match status" value="1"/>
</dbReference>
<evidence type="ECO:0000256" key="11">
    <source>
        <dbReference type="ARBA" id="ARBA00049375"/>
    </source>
</evidence>
<evidence type="ECO:0000256" key="10">
    <source>
        <dbReference type="ARBA" id="ARBA00022840"/>
    </source>
</evidence>
<comment type="subcellular location">
    <subcellularLocation>
        <location evidence="12">Cytoplasm</location>
    </subcellularLocation>
</comment>
<comment type="catalytic activity">
    <reaction evidence="11 12">
        <text>L-homoserine + ATP = O-phospho-L-homoserine + ADP + H(+)</text>
        <dbReference type="Rhea" id="RHEA:13985"/>
        <dbReference type="ChEBI" id="CHEBI:15378"/>
        <dbReference type="ChEBI" id="CHEBI:30616"/>
        <dbReference type="ChEBI" id="CHEBI:57476"/>
        <dbReference type="ChEBI" id="CHEBI:57590"/>
        <dbReference type="ChEBI" id="CHEBI:456216"/>
        <dbReference type="EC" id="2.7.1.39"/>
    </reaction>
</comment>
<dbReference type="PANTHER" id="PTHR20861">
    <property type="entry name" value="HOMOSERINE/4-DIPHOSPHOCYTIDYL-2-C-METHYL-D-ERYTHRITOL KINASE"/>
    <property type="match status" value="1"/>
</dbReference>
<evidence type="ECO:0000259" key="13">
    <source>
        <dbReference type="Pfam" id="PF00288"/>
    </source>
</evidence>
<evidence type="ECO:0000256" key="3">
    <source>
        <dbReference type="ARBA" id="ARBA00012078"/>
    </source>
</evidence>
<evidence type="ECO:0000256" key="5">
    <source>
        <dbReference type="ARBA" id="ARBA00022605"/>
    </source>
</evidence>
<evidence type="ECO:0000256" key="9">
    <source>
        <dbReference type="ARBA" id="ARBA00022777"/>
    </source>
</evidence>
<dbReference type="InterPro" id="IPR000870">
    <property type="entry name" value="Homoserine_kinase"/>
</dbReference>
<dbReference type="PATRIC" id="fig|1408281.3.peg.1201"/>
<protein>
    <recommendedName>
        <fullName evidence="4 12">Homoserine kinase</fullName>
        <shortName evidence="12">HK</shortName>
        <shortName evidence="12">HSK</shortName>
        <ecNumber evidence="3 12">2.7.1.39</ecNumber>
    </recommendedName>
</protein>
<dbReference type="InterPro" id="IPR014721">
    <property type="entry name" value="Ribsml_uS5_D2-typ_fold_subgr"/>
</dbReference>
<gene>
    <name evidence="12 15" type="primary">thrB</name>
    <name evidence="15" type="ORF">Epro_1165</name>
</gene>
<keyword evidence="12" id="KW-0963">Cytoplasm</keyword>
<proteinExistence type="inferred from homology"/>
<keyword evidence="10 12" id="KW-0067">ATP-binding</keyword>
<dbReference type="GO" id="GO:0005524">
    <property type="term" value="F:ATP binding"/>
    <property type="evidence" value="ECO:0007669"/>
    <property type="project" value="UniProtKB-UniRule"/>
</dbReference>
<comment type="similarity">
    <text evidence="2 12">Belongs to the GHMP kinase family. Homoserine kinase subfamily.</text>
</comment>
<dbReference type="STRING" id="1408281.Epro_1165"/>
<organism evidence="15 16">
    <name type="scientific">Endomicrobium proavitum</name>
    <dbReference type="NCBI Taxonomy" id="1408281"/>
    <lineage>
        <taxon>Bacteria</taxon>
        <taxon>Pseudomonadati</taxon>
        <taxon>Elusimicrobiota</taxon>
        <taxon>Endomicrobiia</taxon>
        <taxon>Endomicrobiales</taxon>
        <taxon>Endomicrobiaceae</taxon>
        <taxon>Endomicrobium</taxon>
    </lineage>
</organism>
<dbReference type="NCBIfam" id="TIGR00191">
    <property type="entry name" value="thrB"/>
    <property type="match status" value="1"/>
</dbReference>
<dbReference type="GO" id="GO:0005737">
    <property type="term" value="C:cytoplasm"/>
    <property type="evidence" value="ECO:0007669"/>
    <property type="project" value="UniProtKB-SubCell"/>
</dbReference>
<evidence type="ECO:0000256" key="2">
    <source>
        <dbReference type="ARBA" id="ARBA00007370"/>
    </source>
</evidence>
<dbReference type="InterPro" id="IPR013750">
    <property type="entry name" value="GHMP_kinase_C_dom"/>
</dbReference>
<dbReference type="Pfam" id="PF00288">
    <property type="entry name" value="GHMP_kinases_N"/>
    <property type="match status" value="1"/>
</dbReference>
<evidence type="ECO:0000256" key="12">
    <source>
        <dbReference type="HAMAP-Rule" id="MF_00384"/>
    </source>
</evidence>
<comment type="function">
    <text evidence="12">Catalyzes the ATP-dependent phosphorylation of L-homoserine to L-homoserine phosphate.</text>
</comment>
<dbReference type="UniPathway" id="UPA00050">
    <property type="reaction ID" value="UER00064"/>
</dbReference>
<evidence type="ECO:0000256" key="8">
    <source>
        <dbReference type="ARBA" id="ARBA00022741"/>
    </source>
</evidence>
<dbReference type="InterPro" id="IPR020568">
    <property type="entry name" value="Ribosomal_Su5_D2-typ_SF"/>
</dbReference>
<feature type="domain" description="GHMP kinase C-terminal" evidence="14">
    <location>
        <begin position="209"/>
        <end position="284"/>
    </location>
</feature>
<dbReference type="GO" id="GO:0009088">
    <property type="term" value="P:threonine biosynthetic process"/>
    <property type="evidence" value="ECO:0007669"/>
    <property type="project" value="UniProtKB-UniRule"/>
</dbReference>
<feature type="domain" description="GHMP kinase N-terminal" evidence="13">
    <location>
        <begin position="60"/>
        <end position="145"/>
    </location>
</feature>
<evidence type="ECO:0000313" key="16">
    <source>
        <dbReference type="Proteomes" id="UP000035337"/>
    </source>
</evidence>
<dbReference type="InterPro" id="IPR006203">
    <property type="entry name" value="GHMP_knse_ATP-bd_CS"/>
</dbReference>
<dbReference type="GO" id="GO:0004413">
    <property type="term" value="F:homoserine kinase activity"/>
    <property type="evidence" value="ECO:0007669"/>
    <property type="project" value="UniProtKB-UniRule"/>
</dbReference>
<keyword evidence="8 12" id="KW-0547">Nucleotide-binding</keyword>
<dbReference type="NCBIfam" id="NF002288">
    <property type="entry name" value="PRK01212.1-4"/>
    <property type="match status" value="1"/>
</dbReference>
<evidence type="ECO:0000313" key="15">
    <source>
        <dbReference type="EMBL" id="AKL98544.1"/>
    </source>
</evidence>
<dbReference type="OrthoDB" id="9769912at2"/>
<dbReference type="EMBL" id="CP009498">
    <property type="protein sequence ID" value="AKL98544.1"/>
    <property type="molecule type" value="Genomic_DNA"/>
</dbReference>
<dbReference type="InterPro" id="IPR036554">
    <property type="entry name" value="GHMP_kinase_C_sf"/>
</dbReference>
<keyword evidence="16" id="KW-1185">Reference proteome</keyword>
<dbReference type="PANTHER" id="PTHR20861:SF1">
    <property type="entry name" value="HOMOSERINE KINASE"/>
    <property type="match status" value="1"/>
</dbReference>
<dbReference type="SUPFAM" id="SSF55060">
    <property type="entry name" value="GHMP Kinase, C-terminal domain"/>
    <property type="match status" value="1"/>
</dbReference>
<name>A0A0G3WM49_9BACT</name>
<dbReference type="PIRSF" id="PIRSF000676">
    <property type="entry name" value="Homoser_kin"/>
    <property type="match status" value="1"/>
</dbReference>
<dbReference type="Gene3D" id="3.30.230.10">
    <property type="match status" value="1"/>
</dbReference>
<reference evidence="15 16" key="1">
    <citation type="submission" date="2014-09" db="EMBL/GenBank/DDBJ databases">
        <title>Complete genome sequence of Endomicrobium proavitum.</title>
        <authorList>
            <person name="Zheng H."/>
        </authorList>
    </citation>
    <scope>NUCLEOTIDE SEQUENCE [LARGE SCALE GENOMIC DNA]</scope>
    <source>
        <strain evidence="15 16">Rsa215</strain>
    </source>
</reference>
<keyword evidence="6 12" id="KW-0808">Transferase</keyword>
<evidence type="ECO:0000259" key="14">
    <source>
        <dbReference type="Pfam" id="PF08544"/>
    </source>
</evidence>
<sequence>MKVRMRVPATTANLGPGFDVFGAALSVYNEFEAATVENGKGGKIVLKGEGKIALPKSEKNLVWQAMKETFKVLGETKYNFKNLNITINTGIPLSGGLGSSASAIVGGIALANALCGLKLNKSQITELAVKIEGHPDNVAPAVFGGVCVCSKNDQNPHGEILHLPVPKLKVVLCVPSFELRTKRSRQILPKCVNLQDVVFNTSGVAFLTAAFCTGDWTLLKKGTQDKIHQPYRGKMIPAMNEVLRAAIDAGAYGAYLSGSGPTLAAFCDAKKAETVKKEMTKIWKKESVAVKSYILDFDKKGVERQS</sequence>
<dbReference type="InterPro" id="IPR006204">
    <property type="entry name" value="GHMP_kinase_N_dom"/>
</dbReference>
<dbReference type="AlphaFoldDB" id="A0A0G3WM49"/>
<evidence type="ECO:0000256" key="6">
    <source>
        <dbReference type="ARBA" id="ARBA00022679"/>
    </source>
</evidence>
<dbReference type="Gene3D" id="3.30.70.890">
    <property type="entry name" value="GHMP kinase, C-terminal domain"/>
    <property type="match status" value="1"/>
</dbReference>
<dbReference type="EC" id="2.7.1.39" evidence="3 12"/>
<keyword evidence="5 12" id="KW-0028">Amino-acid biosynthesis</keyword>
<accession>A0A0G3WM49</accession>